<evidence type="ECO:0000256" key="1">
    <source>
        <dbReference type="SAM" id="MobiDB-lite"/>
    </source>
</evidence>
<dbReference type="Gene3D" id="2.60.40.10">
    <property type="entry name" value="Immunoglobulins"/>
    <property type="match status" value="1"/>
</dbReference>
<dbReference type="CDD" id="cd00146">
    <property type="entry name" value="PKD"/>
    <property type="match status" value="1"/>
</dbReference>
<sequence length="298" mass="33831">MLKVLLLMAMVTTPYFTGFQQDLALSDCKEVIEFIEDHGETKKRECRETLPEKDRFYNDNNDERKRDKNPPKPLYEIQYLNPCSVGIEHMRGCHQNPDAILCEDGSSPYTRIIRFIEGPRKGEQIITHGLCPGEETPPNIPDAELRQEQVIISPSKFRSLPILASKVKSDPEKFSLRNGNSHFWADAVRQNFNISMNGEPVRVKAIPDGWNWQYGDGTTRNLDFPGEPAPNHTLRDETPTSHSYKETGTYSVGLTTLFRGEFSVDGGPWQSIPGQAAVPSDPIEIDVWRTKKELIARD</sequence>
<evidence type="ECO:0000259" key="2">
    <source>
        <dbReference type="PROSITE" id="PS50093"/>
    </source>
</evidence>
<comment type="caution">
    <text evidence="3">The sequence shown here is derived from an EMBL/GenBank/DDBJ whole genome shotgun (WGS) entry which is preliminary data.</text>
</comment>
<accession>A0ABQ2DLW0</accession>
<feature type="domain" description="PKD" evidence="2">
    <location>
        <begin position="207"/>
        <end position="255"/>
    </location>
</feature>
<dbReference type="PROSITE" id="PS50093">
    <property type="entry name" value="PKD"/>
    <property type="match status" value="1"/>
</dbReference>
<gene>
    <name evidence="3" type="ORF">GCM10007173_22850</name>
</gene>
<evidence type="ECO:0000313" key="3">
    <source>
        <dbReference type="EMBL" id="GGJ63411.1"/>
    </source>
</evidence>
<dbReference type="EMBL" id="BMKX01000005">
    <property type="protein sequence ID" value="GGJ63411.1"/>
    <property type="molecule type" value="Genomic_DNA"/>
</dbReference>
<keyword evidence="4" id="KW-1185">Reference proteome</keyword>
<organism evidence="3 4">
    <name type="scientific">Glutamicibacter ardleyensis</name>
    <dbReference type="NCBI Taxonomy" id="225894"/>
    <lineage>
        <taxon>Bacteria</taxon>
        <taxon>Bacillati</taxon>
        <taxon>Actinomycetota</taxon>
        <taxon>Actinomycetes</taxon>
        <taxon>Micrococcales</taxon>
        <taxon>Micrococcaceae</taxon>
        <taxon>Glutamicibacter</taxon>
    </lineage>
</organism>
<dbReference type="InterPro" id="IPR000601">
    <property type="entry name" value="PKD_dom"/>
</dbReference>
<reference evidence="4" key="1">
    <citation type="journal article" date="2019" name="Int. J. Syst. Evol. Microbiol.">
        <title>The Global Catalogue of Microorganisms (GCM) 10K type strain sequencing project: providing services to taxonomists for standard genome sequencing and annotation.</title>
        <authorList>
            <consortium name="The Broad Institute Genomics Platform"/>
            <consortium name="The Broad Institute Genome Sequencing Center for Infectious Disease"/>
            <person name="Wu L."/>
            <person name="Ma J."/>
        </authorList>
    </citation>
    <scope>NUCLEOTIDE SEQUENCE [LARGE SCALE GENOMIC DNA]</scope>
    <source>
        <strain evidence="4">CGMCC 1.3685</strain>
    </source>
</reference>
<dbReference type="Proteomes" id="UP000606115">
    <property type="component" value="Unassembled WGS sequence"/>
</dbReference>
<dbReference type="InterPro" id="IPR013783">
    <property type="entry name" value="Ig-like_fold"/>
</dbReference>
<protein>
    <recommendedName>
        <fullName evidence="2">PKD domain-containing protein</fullName>
    </recommendedName>
</protein>
<feature type="region of interest" description="Disordered" evidence="1">
    <location>
        <begin position="226"/>
        <end position="246"/>
    </location>
</feature>
<evidence type="ECO:0000313" key="4">
    <source>
        <dbReference type="Proteomes" id="UP000606115"/>
    </source>
</evidence>
<feature type="compositionally biased region" description="Basic and acidic residues" evidence="1">
    <location>
        <begin position="233"/>
        <end position="245"/>
    </location>
</feature>
<proteinExistence type="predicted"/>
<name>A0ABQ2DLW0_9MICC</name>